<organism evidence="3 4">
    <name type="scientific">Ladona fulva</name>
    <name type="common">Scarce chaser dragonfly</name>
    <name type="synonym">Libellula fulva</name>
    <dbReference type="NCBI Taxonomy" id="123851"/>
    <lineage>
        <taxon>Eukaryota</taxon>
        <taxon>Metazoa</taxon>
        <taxon>Ecdysozoa</taxon>
        <taxon>Arthropoda</taxon>
        <taxon>Hexapoda</taxon>
        <taxon>Insecta</taxon>
        <taxon>Pterygota</taxon>
        <taxon>Palaeoptera</taxon>
        <taxon>Odonata</taxon>
        <taxon>Epiprocta</taxon>
        <taxon>Anisoptera</taxon>
        <taxon>Libelluloidea</taxon>
        <taxon>Libellulidae</taxon>
        <taxon>Ladona</taxon>
    </lineage>
</organism>
<dbReference type="InterPro" id="IPR011993">
    <property type="entry name" value="PH-like_dom_sf"/>
</dbReference>
<dbReference type="SUPFAM" id="SSF50729">
    <property type="entry name" value="PH domain-like"/>
    <property type="match status" value="1"/>
</dbReference>
<reference evidence="3" key="1">
    <citation type="submission" date="2013-04" db="EMBL/GenBank/DDBJ databases">
        <authorList>
            <person name="Qu J."/>
            <person name="Murali S.C."/>
            <person name="Bandaranaike D."/>
            <person name="Bellair M."/>
            <person name="Blankenburg K."/>
            <person name="Chao H."/>
            <person name="Dinh H."/>
            <person name="Doddapaneni H."/>
            <person name="Downs B."/>
            <person name="Dugan-Rocha S."/>
            <person name="Elkadiri S."/>
            <person name="Gnanaolivu R.D."/>
            <person name="Hernandez B."/>
            <person name="Javaid M."/>
            <person name="Jayaseelan J.C."/>
            <person name="Lee S."/>
            <person name="Li M."/>
            <person name="Ming W."/>
            <person name="Munidasa M."/>
            <person name="Muniz J."/>
            <person name="Nguyen L."/>
            <person name="Ongeri F."/>
            <person name="Osuji N."/>
            <person name="Pu L.-L."/>
            <person name="Puazo M."/>
            <person name="Qu C."/>
            <person name="Quiroz J."/>
            <person name="Raj R."/>
            <person name="Weissenberger G."/>
            <person name="Xin Y."/>
            <person name="Zou X."/>
            <person name="Han Y."/>
            <person name="Richards S."/>
            <person name="Worley K."/>
            <person name="Muzny D."/>
            <person name="Gibbs R."/>
        </authorList>
    </citation>
    <scope>NUCLEOTIDE SEQUENCE</scope>
    <source>
        <strain evidence="3">Sampled in the wild</strain>
    </source>
</reference>
<dbReference type="GO" id="GO:0017124">
    <property type="term" value="F:SH3 domain binding"/>
    <property type="evidence" value="ECO:0007669"/>
    <property type="project" value="TreeGrafter"/>
</dbReference>
<accession>A0A8K0P5F4</accession>
<gene>
    <name evidence="3" type="ORF">J437_LFUL011855</name>
</gene>
<feature type="domain" description="WH1" evidence="2">
    <location>
        <begin position="15"/>
        <end position="74"/>
    </location>
</feature>
<dbReference type="InterPro" id="IPR000697">
    <property type="entry name" value="WH1/EVH1_dom"/>
</dbReference>
<comment type="caution">
    <text evidence="3">The sequence shown here is derived from an EMBL/GenBank/DDBJ whole genome shotgun (WGS) entry which is preliminary data.</text>
</comment>
<dbReference type="AlphaFoldDB" id="A0A8K0P5F4"/>
<proteinExistence type="predicted"/>
<feature type="region of interest" description="Disordered" evidence="1">
    <location>
        <begin position="1"/>
        <end position="20"/>
    </location>
</feature>
<dbReference type="Gene3D" id="2.30.29.30">
    <property type="entry name" value="Pleckstrin-homology domain (PH domain)/Phosphotyrosine-binding domain (PTB)"/>
    <property type="match status" value="1"/>
</dbReference>
<sequence>MGDGSSDDSKPSSPRHELSIATARASVMVYDDVSKKWAPSGTSSGVSKVQIYHHQLNNTFRVVGRKLHDHEALSGQARPPVPPPQPPPVASMNVGNPPPTQGIYQQSNGQYEEDMGYR</sequence>
<evidence type="ECO:0000256" key="1">
    <source>
        <dbReference type="SAM" id="MobiDB-lite"/>
    </source>
</evidence>
<dbReference type="EMBL" id="KZ308814">
    <property type="protein sequence ID" value="KAG8234456.1"/>
    <property type="molecule type" value="Genomic_DNA"/>
</dbReference>
<dbReference type="PANTHER" id="PTHR11202">
    <property type="entry name" value="SPROUTY-RELATED, EVH1 DOMAIN-CONTAINING PROTEIN FAMILY MEMBER"/>
    <property type="match status" value="1"/>
</dbReference>
<feature type="region of interest" description="Disordered" evidence="1">
    <location>
        <begin position="67"/>
        <end position="118"/>
    </location>
</feature>
<dbReference type="PANTHER" id="PTHR11202:SF22">
    <property type="entry name" value="PROTEIN ENABLED"/>
    <property type="match status" value="1"/>
</dbReference>
<dbReference type="Pfam" id="PF00568">
    <property type="entry name" value="WH1"/>
    <property type="match status" value="1"/>
</dbReference>
<reference evidence="3" key="2">
    <citation type="submission" date="2017-10" db="EMBL/GenBank/DDBJ databases">
        <title>Ladona fulva Genome sequencing and assembly.</title>
        <authorList>
            <person name="Murali S."/>
            <person name="Richards S."/>
            <person name="Bandaranaike D."/>
            <person name="Bellair M."/>
            <person name="Blankenburg K."/>
            <person name="Chao H."/>
            <person name="Dinh H."/>
            <person name="Doddapaneni H."/>
            <person name="Dugan-Rocha S."/>
            <person name="Elkadiri S."/>
            <person name="Gnanaolivu R."/>
            <person name="Hernandez B."/>
            <person name="Skinner E."/>
            <person name="Javaid M."/>
            <person name="Lee S."/>
            <person name="Li M."/>
            <person name="Ming W."/>
            <person name="Munidasa M."/>
            <person name="Muniz J."/>
            <person name="Nguyen L."/>
            <person name="Hughes D."/>
            <person name="Osuji N."/>
            <person name="Pu L.-L."/>
            <person name="Puazo M."/>
            <person name="Qu C."/>
            <person name="Quiroz J."/>
            <person name="Raj R."/>
            <person name="Weissenberger G."/>
            <person name="Xin Y."/>
            <person name="Zou X."/>
            <person name="Han Y."/>
            <person name="Worley K."/>
            <person name="Muzny D."/>
            <person name="Gibbs R."/>
        </authorList>
    </citation>
    <scope>NUCLEOTIDE SEQUENCE</scope>
    <source>
        <strain evidence="3">Sampled in the wild</strain>
    </source>
</reference>
<dbReference type="Proteomes" id="UP000792457">
    <property type="component" value="Unassembled WGS sequence"/>
</dbReference>
<evidence type="ECO:0000313" key="4">
    <source>
        <dbReference type="Proteomes" id="UP000792457"/>
    </source>
</evidence>
<protein>
    <recommendedName>
        <fullName evidence="2">WH1 domain-containing protein</fullName>
    </recommendedName>
</protein>
<evidence type="ECO:0000259" key="2">
    <source>
        <dbReference type="Pfam" id="PF00568"/>
    </source>
</evidence>
<feature type="compositionally biased region" description="Pro residues" evidence="1">
    <location>
        <begin position="79"/>
        <end position="89"/>
    </location>
</feature>
<evidence type="ECO:0000313" key="3">
    <source>
        <dbReference type="EMBL" id="KAG8234456.1"/>
    </source>
</evidence>
<dbReference type="OrthoDB" id="31170at2759"/>
<feature type="compositionally biased region" description="Basic and acidic residues" evidence="1">
    <location>
        <begin position="7"/>
        <end position="18"/>
    </location>
</feature>
<name>A0A8K0P5F4_LADFU</name>
<keyword evidence="4" id="KW-1185">Reference proteome</keyword>